<dbReference type="OrthoDB" id="2658151at2"/>
<evidence type="ECO:0000313" key="3">
    <source>
        <dbReference type="Proteomes" id="UP000198972"/>
    </source>
</evidence>
<dbReference type="EMBL" id="FNBG01000012">
    <property type="protein sequence ID" value="SDF51295.1"/>
    <property type="molecule type" value="Genomic_DNA"/>
</dbReference>
<gene>
    <name evidence="2" type="ORF">SAMN04488542_11214</name>
</gene>
<dbReference type="PANTHER" id="PTHR36842:SF1">
    <property type="entry name" value="PROTEIN TOLB"/>
    <property type="match status" value="1"/>
</dbReference>
<name>A0A1G7LP75_9BACL</name>
<organism evidence="2 3">
    <name type="scientific">Fontibacillus panacisegetis</name>
    <dbReference type="NCBI Taxonomy" id="670482"/>
    <lineage>
        <taxon>Bacteria</taxon>
        <taxon>Bacillati</taxon>
        <taxon>Bacillota</taxon>
        <taxon>Bacilli</taxon>
        <taxon>Bacillales</taxon>
        <taxon>Paenibacillaceae</taxon>
        <taxon>Fontibacillus</taxon>
    </lineage>
</organism>
<feature type="chain" id="PRO_5039126839" description="DUF5050 domain-containing protein" evidence="1">
    <location>
        <begin position="26"/>
        <end position="348"/>
    </location>
</feature>
<evidence type="ECO:0008006" key="4">
    <source>
        <dbReference type="Google" id="ProtNLM"/>
    </source>
</evidence>
<feature type="signal peptide" evidence="1">
    <location>
        <begin position="1"/>
        <end position="25"/>
    </location>
</feature>
<dbReference type="SUPFAM" id="SSF69304">
    <property type="entry name" value="Tricorn protease N-terminal domain"/>
    <property type="match status" value="1"/>
</dbReference>
<keyword evidence="1" id="KW-0732">Signal</keyword>
<proteinExistence type="predicted"/>
<dbReference type="InterPro" id="IPR011042">
    <property type="entry name" value="6-blade_b-propeller_TolB-like"/>
</dbReference>
<reference evidence="2 3" key="1">
    <citation type="submission" date="2016-10" db="EMBL/GenBank/DDBJ databases">
        <authorList>
            <person name="de Groot N.N."/>
        </authorList>
    </citation>
    <scope>NUCLEOTIDE SEQUENCE [LARGE SCALE GENOMIC DNA]</scope>
    <source>
        <strain evidence="2 3">DSM 28129</strain>
    </source>
</reference>
<dbReference type="RefSeq" id="WP_091230122.1">
    <property type="nucleotide sequence ID" value="NZ_FNBG01000012.1"/>
</dbReference>
<dbReference type="AlphaFoldDB" id="A0A1G7LP75"/>
<keyword evidence="3" id="KW-1185">Reference proteome</keyword>
<evidence type="ECO:0000256" key="1">
    <source>
        <dbReference type="SAM" id="SignalP"/>
    </source>
</evidence>
<sequence>MYTNSRNKKYGRAMLLMIIASLLLAATPVFGAGTYQTKDRKVANSTQPSYNFRISGDRFVFIEKDKAGIPQVYLRSVKTGKLEQITNSNTFKTSIRIKGDDIFFLESTIPVTKNINVYRKNIIQYNLKTKETQQLLDEGDYPEYLNVDGNYLVYSTSHDGYTIINLKTKQTKVLDKSYKVMDIVDGKLLVRQDYPDYTLSTYDIATDKVTSVVTMKDNQEFHNAAFNGKYVIWFTETQTRLDPAKKKQYLNAYTIVDLTKPNAQQKTINLSSSIHNAPNQLLSVGTNYVAWTEKVNDKHIARGMDLRTGNIFNYGDMNKNQSNFLYFVGDELLMQDDAGNISLRSVVR</sequence>
<dbReference type="PANTHER" id="PTHR36842">
    <property type="entry name" value="PROTEIN TOLB HOMOLOG"/>
    <property type="match status" value="1"/>
</dbReference>
<protein>
    <recommendedName>
        <fullName evidence="4">DUF5050 domain-containing protein</fullName>
    </recommendedName>
</protein>
<evidence type="ECO:0000313" key="2">
    <source>
        <dbReference type="EMBL" id="SDF51295.1"/>
    </source>
</evidence>
<dbReference type="Gene3D" id="2.120.10.30">
    <property type="entry name" value="TolB, C-terminal domain"/>
    <property type="match status" value="1"/>
</dbReference>
<dbReference type="Proteomes" id="UP000198972">
    <property type="component" value="Unassembled WGS sequence"/>
</dbReference>
<accession>A0A1G7LP75</accession>